<gene>
    <name evidence="4" type="ORF">I302_04635</name>
</gene>
<feature type="compositionally biased region" description="Polar residues" evidence="3">
    <location>
        <begin position="233"/>
        <end position="243"/>
    </location>
</feature>
<feature type="compositionally biased region" description="Polar residues" evidence="3">
    <location>
        <begin position="208"/>
        <end position="217"/>
    </location>
</feature>
<protein>
    <submittedName>
        <fullName evidence="4">Charged multivesicular body protein 5</fullName>
    </submittedName>
</protein>
<dbReference type="GO" id="GO:0032511">
    <property type="term" value="P:late endosome to vacuole transport via multivesicular body sorting pathway"/>
    <property type="evidence" value="ECO:0007669"/>
    <property type="project" value="TreeGrafter"/>
</dbReference>
<name>A0A1B9G7D0_9TREE</name>
<dbReference type="Gene3D" id="6.10.250.1710">
    <property type="match status" value="1"/>
</dbReference>
<proteinExistence type="inferred from homology"/>
<reference evidence="4" key="2">
    <citation type="submission" date="2014-01" db="EMBL/GenBank/DDBJ databases">
        <title>Evolution of pathogenesis and genome organization in the Tremellales.</title>
        <authorList>
            <person name="Cuomo C."/>
            <person name="Litvintseva A."/>
            <person name="Heitman J."/>
            <person name="Chen Y."/>
            <person name="Sun S."/>
            <person name="Springer D."/>
            <person name="Dromer F."/>
            <person name="Young S."/>
            <person name="Zeng Q."/>
            <person name="Chapman S."/>
            <person name="Gujja S."/>
            <person name="Saif S."/>
            <person name="Birren B."/>
        </authorList>
    </citation>
    <scope>NUCLEOTIDE SEQUENCE</scope>
    <source>
        <strain evidence="4">CBS 10118</strain>
    </source>
</reference>
<feature type="region of interest" description="Disordered" evidence="3">
    <location>
        <begin position="200"/>
        <end position="243"/>
    </location>
</feature>
<dbReference type="GO" id="GO:0005771">
    <property type="term" value="C:multivesicular body"/>
    <property type="evidence" value="ECO:0007669"/>
    <property type="project" value="TreeGrafter"/>
</dbReference>
<accession>A0A1B9G7D0</accession>
<dbReference type="VEuPathDB" id="FungiDB:I302_04635"/>
<dbReference type="PANTHER" id="PTHR22761">
    <property type="entry name" value="CHARGED MULTIVESICULAR BODY PROTEIN"/>
    <property type="match status" value="1"/>
</dbReference>
<reference evidence="4" key="1">
    <citation type="submission" date="2013-07" db="EMBL/GenBank/DDBJ databases">
        <title>The Genome Sequence of Cryptococcus bestiolae CBS10118.</title>
        <authorList>
            <consortium name="The Broad Institute Genome Sequencing Platform"/>
            <person name="Cuomo C."/>
            <person name="Litvintseva A."/>
            <person name="Chen Y."/>
            <person name="Heitman J."/>
            <person name="Sun S."/>
            <person name="Springer D."/>
            <person name="Dromer F."/>
            <person name="Young S.K."/>
            <person name="Zeng Q."/>
            <person name="Gargeya S."/>
            <person name="Fitzgerald M."/>
            <person name="Abouelleil A."/>
            <person name="Alvarado L."/>
            <person name="Berlin A.M."/>
            <person name="Chapman S.B."/>
            <person name="Dewar J."/>
            <person name="Goldberg J."/>
            <person name="Griggs A."/>
            <person name="Gujja S."/>
            <person name="Hansen M."/>
            <person name="Howarth C."/>
            <person name="Imamovic A."/>
            <person name="Larimer J."/>
            <person name="McCowan C."/>
            <person name="Murphy C."/>
            <person name="Pearson M."/>
            <person name="Priest M."/>
            <person name="Roberts A."/>
            <person name="Saif S."/>
            <person name="Shea T."/>
            <person name="Sykes S."/>
            <person name="Wortman J."/>
            <person name="Nusbaum C."/>
            <person name="Birren B."/>
        </authorList>
    </citation>
    <scope>NUCLEOTIDE SEQUENCE [LARGE SCALE GENOMIC DNA]</scope>
    <source>
        <strain evidence="4">CBS 10118</strain>
    </source>
</reference>
<evidence type="ECO:0000313" key="4">
    <source>
        <dbReference type="EMBL" id="OCF26944.1"/>
    </source>
</evidence>
<organism evidence="4">
    <name type="scientific">Kwoniella bestiolae CBS 10118</name>
    <dbReference type="NCBI Taxonomy" id="1296100"/>
    <lineage>
        <taxon>Eukaryota</taxon>
        <taxon>Fungi</taxon>
        <taxon>Dikarya</taxon>
        <taxon>Basidiomycota</taxon>
        <taxon>Agaricomycotina</taxon>
        <taxon>Tremellomycetes</taxon>
        <taxon>Tremellales</taxon>
        <taxon>Cryptococcaceae</taxon>
        <taxon>Kwoniella</taxon>
    </lineage>
</organism>
<sequence length="243" mass="27122">MNRVSQVVSYMLSSNKTKAETLLQQIFGSNKAKPKPSLNDAIQSTDTRMGSIEVKVKKLDAELGVFKGQMAKMREGPGKDAKEWAAVQQRALRVLKQKRMYENQLLQLQQQSYNMEQAAMTTENLKNTMATVDAMKVANKEMKKQYKGIDIDKIESIHYDMEDLIEQANDIQESLGRSYGVPDEVDEADLQAELDALGLEDEPIGENETPSYLQDSTALPDFVDSAPVEELGQANTPTAEVAR</sequence>
<dbReference type="Pfam" id="PF03357">
    <property type="entry name" value="Snf7"/>
    <property type="match status" value="1"/>
</dbReference>
<dbReference type="EMBL" id="KI894020">
    <property type="protein sequence ID" value="OCF26944.1"/>
    <property type="molecule type" value="Genomic_DNA"/>
</dbReference>
<comment type="similarity">
    <text evidence="1">Belongs to the SNF7 family.</text>
</comment>
<dbReference type="PANTHER" id="PTHR22761:SF12">
    <property type="entry name" value="CHARGED MULTIVESICULAR BODY PROTEIN 5"/>
    <property type="match status" value="1"/>
</dbReference>
<dbReference type="InterPro" id="IPR005024">
    <property type="entry name" value="Snf7_fam"/>
</dbReference>
<dbReference type="OrthoDB" id="3973241at2759"/>
<evidence type="ECO:0000256" key="3">
    <source>
        <dbReference type="SAM" id="MobiDB-lite"/>
    </source>
</evidence>
<evidence type="ECO:0000256" key="1">
    <source>
        <dbReference type="ARBA" id="ARBA00006190"/>
    </source>
</evidence>
<evidence type="ECO:0000256" key="2">
    <source>
        <dbReference type="ARBA" id="ARBA00023054"/>
    </source>
</evidence>
<dbReference type="AlphaFoldDB" id="A0A1B9G7D0"/>
<dbReference type="GO" id="GO:0006900">
    <property type="term" value="P:vesicle budding from membrane"/>
    <property type="evidence" value="ECO:0007669"/>
    <property type="project" value="TreeGrafter"/>
</dbReference>
<dbReference type="STRING" id="1296100.A0A1B9G7D0"/>
<keyword evidence="2" id="KW-0175">Coiled coil</keyword>